<dbReference type="GO" id="GO:0015920">
    <property type="term" value="P:lipopolysaccharide transport"/>
    <property type="evidence" value="ECO:0007669"/>
    <property type="project" value="UniProtKB-UniRule"/>
</dbReference>
<dbReference type="EMBL" id="AQQV01000004">
    <property type="protein sequence ID" value="ORE85461.1"/>
    <property type="molecule type" value="Genomic_DNA"/>
</dbReference>
<dbReference type="GO" id="GO:0043165">
    <property type="term" value="P:Gram-negative-bacterium-type cell outer membrane assembly"/>
    <property type="evidence" value="ECO:0007669"/>
    <property type="project" value="UniProtKB-UniRule"/>
</dbReference>
<dbReference type="InterPro" id="IPR052037">
    <property type="entry name" value="LPS_export_LptA"/>
</dbReference>
<dbReference type="Gene3D" id="2.60.450.10">
    <property type="entry name" value="Lipopolysaccharide (LPS) transport protein A like domain"/>
    <property type="match status" value="1"/>
</dbReference>
<dbReference type="STRING" id="1317117.ATO7_14603"/>
<dbReference type="GO" id="GO:0009279">
    <property type="term" value="C:cell outer membrane"/>
    <property type="evidence" value="ECO:0007669"/>
    <property type="project" value="TreeGrafter"/>
</dbReference>
<dbReference type="OrthoDB" id="7064245at2"/>
<comment type="subunit">
    <text evidence="4">Component of the lipopolysaccharide transport and assembly complex.</text>
</comment>
<dbReference type="Proteomes" id="UP000192342">
    <property type="component" value="Unassembled WGS sequence"/>
</dbReference>
<keyword evidence="7" id="KW-1185">Reference proteome</keyword>
<evidence type="ECO:0000256" key="1">
    <source>
        <dbReference type="ARBA" id="ARBA00022448"/>
    </source>
</evidence>
<reference evidence="6 7" key="1">
    <citation type="submission" date="2013-04" db="EMBL/GenBank/DDBJ databases">
        <title>Oceanococcus atlanticus 22II-S10r2 Genome Sequencing.</title>
        <authorList>
            <person name="Lai Q."/>
            <person name="Li G."/>
            <person name="Shao Z."/>
        </authorList>
    </citation>
    <scope>NUCLEOTIDE SEQUENCE [LARGE SCALE GENOMIC DNA]</scope>
    <source>
        <strain evidence="6 7">22II-S10r2</strain>
    </source>
</reference>
<gene>
    <name evidence="4" type="primary">lptA</name>
    <name evidence="6" type="ORF">ATO7_14603</name>
</gene>
<organism evidence="6 7">
    <name type="scientific">Oceanococcus atlanticus</name>
    <dbReference type="NCBI Taxonomy" id="1317117"/>
    <lineage>
        <taxon>Bacteria</taxon>
        <taxon>Pseudomonadati</taxon>
        <taxon>Pseudomonadota</taxon>
        <taxon>Gammaproteobacteria</taxon>
        <taxon>Chromatiales</taxon>
        <taxon>Oceanococcaceae</taxon>
        <taxon>Oceanococcus</taxon>
    </lineage>
</organism>
<feature type="signal peptide" evidence="4">
    <location>
        <begin position="1"/>
        <end position="20"/>
    </location>
</feature>
<dbReference type="GO" id="GO:0030288">
    <property type="term" value="C:outer membrane-bounded periplasmic space"/>
    <property type="evidence" value="ECO:0007669"/>
    <property type="project" value="TreeGrafter"/>
</dbReference>
<feature type="domain" description="Organic solvent tolerance-like N-terminal" evidence="5">
    <location>
        <begin position="36"/>
        <end position="145"/>
    </location>
</feature>
<dbReference type="Pfam" id="PF03968">
    <property type="entry name" value="LptD_N"/>
    <property type="match status" value="1"/>
</dbReference>
<dbReference type="PANTHER" id="PTHR36504:SF1">
    <property type="entry name" value="LIPOPOLYSACCHARIDE EXPORT SYSTEM PROTEIN LPTA"/>
    <property type="match status" value="1"/>
</dbReference>
<evidence type="ECO:0000313" key="7">
    <source>
        <dbReference type="Proteomes" id="UP000192342"/>
    </source>
</evidence>
<evidence type="ECO:0000256" key="2">
    <source>
        <dbReference type="ARBA" id="ARBA00022729"/>
    </source>
</evidence>
<evidence type="ECO:0000313" key="6">
    <source>
        <dbReference type="EMBL" id="ORE85461.1"/>
    </source>
</evidence>
<keyword evidence="2 4" id="KW-0732">Signal</keyword>
<evidence type="ECO:0000256" key="4">
    <source>
        <dbReference type="HAMAP-Rule" id="MF_01914"/>
    </source>
</evidence>
<comment type="similarity">
    <text evidence="4">Belongs to the LptA family.</text>
</comment>
<dbReference type="GO" id="GO:0017089">
    <property type="term" value="F:glycolipid transfer activity"/>
    <property type="evidence" value="ECO:0007669"/>
    <property type="project" value="TreeGrafter"/>
</dbReference>
<feature type="chain" id="PRO_5013413728" description="Lipopolysaccharide export system protein LptA" evidence="4">
    <location>
        <begin position="21"/>
        <end position="172"/>
    </location>
</feature>
<proteinExistence type="inferred from homology"/>
<dbReference type="InterPro" id="IPR005653">
    <property type="entry name" value="OstA-like_N"/>
</dbReference>
<evidence type="ECO:0000256" key="3">
    <source>
        <dbReference type="ARBA" id="ARBA00022764"/>
    </source>
</evidence>
<comment type="subcellular location">
    <subcellularLocation>
        <location evidence="4">Periplasm</location>
    </subcellularLocation>
</comment>
<dbReference type="AlphaFoldDB" id="A0A1Y1SAT2"/>
<dbReference type="InterPro" id="IPR014340">
    <property type="entry name" value="LptA"/>
</dbReference>
<keyword evidence="1 4" id="KW-0813">Transport</keyword>
<keyword evidence="3 4" id="KW-0574">Periplasm</keyword>
<dbReference type="RefSeq" id="WP_158523224.1">
    <property type="nucleotide sequence ID" value="NZ_AQQV01000004.1"/>
</dbReference>
<evidence type="ECO:0000259" key="5">
    <source>
        <dbReference type="Pfam" id="PF03968"/>
    </source>
</evidence>
<dbReference type="GO" id="GO:0001530">
    <property type="term" value="F:lipopolysaccharide binding"/>
    <property type="evidence" value="ECO:0007669"/>
    <property type="project" value="InterPro"/>
</dbReference>
<dbReference type="NCBIfam" id="TIGR03002">
    <property type="entry name" value="outer_YhbN_LptA"/>
    <property type="match status" value="1"/>
</dbReference>
<comment type="caution">
    <text evidence="6">The sequence shown here is derived from an EMBL/GenBank/DDBJ whole genome shotgun (WGS) entry which is preliminary data.</text>
</comment>
<name>A0A1Y1SAT2_9GAMM</name>
<dbReference type="HAMAP" id="MF_01914">
    <property type="entry name" value="LPS_assembly_LptA"/>
    <property type="match status" value="1"/>
</dbReference>
<accession>A0A1Y1SAT2</accession>
<protein>
    <recommendedName>
        <fullName evidence="4">Lipopolysaccharide export system protein LptA</fullName>
    </recommendedName>
</protein>
<sequence precursor="true">MNRKLFIALLLTWLSLPVAAQQQDRPGFLSDALAVEIEADEAELSEERDVSVYRGNVRLKRGPLTMHGEQLRIQRDPASGQIEARLSGNPATAEHQAEQDGPPVIASASQIVYTTIVEVLELAGHARIQRGEDELQGDSVRYDVANARIQADGGKDRVRIVINPPAEASSKP</sequence>
<dbReference type="PANTHER" id="PTHR36504">
    <property type="entry name" value="LIPOPOLYSACCHARIDE EXPORT SYSTEM PROTEIN LPTA"/>
    <property type="match status" value="1"/>
</dbReference>
<comment type="function">
    <text evidence="4">Involved in the assembly of lipopolysaccharide (LPS). Required for the translocation of LPS from the inner membrane to the outer membrane. May form a bridge between the inner membrane and the outer membrane, via interactions with LptC and LptD, thereby facilitating LPS transfer across the periplasm.</text>
</comment>